<protein>
    <submittedName>
        <fullName evidence="1">Uncharacterized protein</fullName>
    </submittedName>
</protein>
<accession>A0A392VRQ9</accession>
<dbReference type="AlphaFoldDB" id="A0A392VRQ9"/>
<dbReference type="Proteomes" id="UP000265520">
    <property type="component" value="Unassembled WGS sequence"/>
</dbReference>
<name>A0A392VRQ9_9FABA</name>
<feature type="non-terminal residue" evidence="1">
    <location>
        <position position="27"/>
    </location>
</feature>
<organism evidence="1 2">
    <name type="scientific">Trifolium medium</name>
    <dbReference type="NCBI Taxonomy" id="97028"/>
    <lineage>
        <taxon>Eukaryota</taxon>
        <taxon>Viridiplantae</taxon>
        <taxon>Streptophyta</taxon>
        <taxon>Embryophyta</taxon>
        <taxon>Tracheophyta</taxon>
        <taxon>Spermatophyta</taxon>
        <taxon>Magnoliopsida</taxon>
        <taxon>eudicotyledons</taxon>
        <taxon>Gunneridae</taxon>
        <taxon>Pentapetalae</taxon>
        <taxon>rosids</taxon>
        <taxon>fabids</taxon>
        <taxon>Fabales</taxon>
        <taxon>Fabaceae</taxon>
        <taxon>Papilionoideae</taxon>
        <taxon>50 kb inversion clade</taxon>
        <taxon>NPAAA clade</taxon>
        <taxon>Hologalegina</taxon>
        <taxon>IRL clade</taxon>
        <taxon>Trifolieae</taxon>
        <taxon>Trifolium</taxon>
    </lineage>
</organism>
<evidence type="ECO:0000313" key="2">
    <source>
        <dbReference type="Proteomes" id="UP000265520"/>
    </source>
</evidence>
<reference evidence="1 2" key="1">
    <citation type="journal article" date="2018" name="Front. Plant Sci.">
        <title>Red Clover (Trifolium pratense) and Zigzag Clover (T. medium) - A Picture of Genomic Similarities and Differences.</title>
        <authorList>
            <person name="Dluhosova J."/>
            <person name="Istvanek J."/>
            <person name="Nedelnik J."/>
            <person name="Repkova J."/>
        </authorList>
    </citation>
    <scope>NUCLEOTIDE SEQUENCE [LARGE SCALE GENOMIC DNA]</scope>
    <source>
        <strain evidence="2">cv. 10/8</strain>
        <tissue evidence="1">Leaf</tissue>
    </source>
</reference>
<sequence length="27" mass="3094">MTAIPAEREYVRDGKLTKMVIVKLTDD</sequence>
<dbReference type="EMBL" id="LXQA011259061">
    <property type="protein sequence ID" value="MCI90966.1"/>
    <property type="molecule type" value="Genomic_DNA"/>
</dbReference>
<keyword evidence="2" id="KW-1185">Reference proteome</keyword>
<proteinExistence type="predicted"/>
<evidence type="ECO:0000313" key="1">
    <source>
        <dbReference type="EMBL" id="MCI90966.1"/>
    </source>
</evidence>
<comment type="caution">
    <text evidence="1">The sequence shown here is derived from an EMBL/GenBank/DDBJ whole genome shotgun (WGS) entry which is preliminary data.</text>
</comment>